<dbReference type="Proteomes" id="UP001500212">
    <property type="component" value="Unassembled WGS sequence"/>
</dbReference>
<evidence type="ECO:0000313" key="2">
    <source>
        <dbReference type="EMBL" id="GAA4615760.1"/>
    </source>
</evidence>
<evidence type="ECO:0000256" key="1">
    <source>
        <dbReference type="SAM" id="MobiDB-lite"/>
    </source>
</evidence>
<gene>
    <name evidence="2" type="ORF">GCM10023195_69720</name>
</gene>
<protein>
    <submittedName>
        <fullName evidence="2">Uncharacterized protein</fullName>
    </submittedName>
</protein>
<feature type="compositionally biased region" description="Basic and acidic residues" evidence="1">
    <location>
        <begin position="25"/>
        <end position="40"/>
    </location>
</feature>
<dbReference type="EMBL" id="BAABHJ010000030">
    <property type="protein sequence ID" value="GAA4615760.1"/>
    <property type="molecule type" value="Genomic_DNA"/>
</dbReference>
<proteinExistence type="predicted"/>
<organism evidence="2 3">
    <name type="scientific">Actinoallomurus liliacearum</name>
    <dbReference type="NCBI Taxonomy" id="1080073"/>
    <lineage>
        <taxon>Bacteria</taxon>
        <taxon>Bacillati</taxon>
        <taxon>Actinomycetota</taxon>
        <taxon>Actinomycetes</taxon>
        <taxon>Streptosporangiales</taxon>
        <taxon>Thermomonosporaceae</taxon>
        <taxon>Actinoallomurus</taxon>
    </lineage>
</organism>
<feature type="region of interest" description="Disordered" evidence="1">
    <location>
        <begin position="1"/>
        <end position="67"/>
    </location>
</feature>
<name>A0ABP8TY20_9ACTN</name>
<keyword evidence="3" id="KW-1185">Reference proteome</keyword>
<sequence>MGDDLDEPGPDRERPLLAGPCGAGDAEKSDTCRRSRQTRDRSRRAPRHALPPQPCDRPSQERKDHAIPQVDISLNAGDWGFDHII</sequence>
<accession>A0ABP8TY20</accession>
<evidence type="ECO:0000313" key="3">
    <source>
        <dbReference type="Proteomes" id="UP001500212"/>
    </source>
</evidence>
<reference evidence="3" key="1">
    <citation type="journal article" date="2019" name="Int. J. Syst. Evol. Microbiol.">
        <title>The Global Catalogue of Microorganisms (GCM) 10K type strain sequencing project: providing services to taxonomists for standard genome sequencing and annotation.</title>
        <authorList>
            <consortium name="The Broad Institute Genomics Platform"/>
            <consortium name="The Broad Institute Genome Sequencing Center for Infectious Disease"/>
            <person name="Wu L."/>
            <person name="Ma J."/>
        </authorList>
    </citation>
    <scope>NUCLEOTIDE SEQUENCE [LARGE SCALE GENOMIC DNA]</scope>
    <source>
        <strain evidence="3">JCM 17938</strain>
    </source>
</reference>
<comment type="caution">
    <text evidence="2">The sequence shown here is derived from an EMBL/GenBank/DDBJ whole genome shotgun (WGS) entry which is preliminary data.</text>
</comment>